<dbReference type="Proteomes" id="UP000032266">
    <property type="component" value="Chromosome"/>
</dbReference>
<dbReference type="KEGG" id="gsn:YC6258_00891"/>
<reference evidence="1 2" key="1">
    <citation type="submission" date="2014-01" db="EMBL/GenBank/DDBJ databases">
        <title>Full genme sequencing of cellulolytic bacterium Gynuella sunshinyii YC6258T gen. nov., sp. nov.</title>
        <authorList>
            <person name="Khan H."/>
            <person name="Chung E.J."/>
            <person name="Chung Y.R."/>
        </authorList>
    </citation>
    <scope>NUCLEOTIDE SEQUENCE [LARGE SCALE GENOMIC DNA]</scope>
    <source>
        <strain evidence="1 2">YC6258</strain>
    </source>
</reference>
<sequence length="56" mass="6230">MYAKATTSEYRGSELKLNVISFLLNETRIAVSGMFPTQLFCYLANYSMISAVVANT</sequence>
<dbReference type="HOGENOM" id="CLU_3007920_0_0_6"/>
<evidence type="ECO:0000313" key="1">
    <source>
        <dbReference type="EMBL" id="AJQ92941.1"/>
    </source>
</evidence>
<dbReference type="EMBL" id="CP007142">
    <property type="protein sequence ID" value="AJQ92941.1"/>
    <property type="molecule type" value="Genomic_DNA"/>
</dbReference>
<keyword evidence="2" id="KW-1185">Reference proteome</keyword>
<name>A0A0C5VFI5_9GAMM</name>
<evidence type="ECO:0000313" key="2">
    <source>
        <dbReference type="Proteomes" id="UP000032266"/>
    </source>
</evidence>
<accession>A0A0C5VFI5</accession>
<dbReference type="AlphaFoldDB" id="A0A0C5VFI5"/>
<protein>
    <submittedName>
        <fullName evidence="1">Uncharacterized protein</fullName>
    </submittedName>
</protein>
<organism evidence="1 2">
    <name type="scientific">Gynuella sunshinyii YC6258</name>
    <dbReference type="NCBI Taxonomy" id="1445510"/>
    <lineage>
        <taxon>Bacteria</taxon>
        <taxon>Pseudomonadati</taxon>
        <taxon>Pseudomonadota</taxon>
        <taxon>Gammaproteobacteria</taxon>
        <taxon>Oceanospirillales</taxon>
        <taxon>Saccharospirillaceae</taxon>
        <taxon>Gynuella</taxon>
    </lineage>
</organism>
<proteinExistence type="predicted"/>
<dbReference type="STRING" id="1445510.YC6258_00891"/>
<gene>
    <name evidence="1" type="ORF">YC6258_00891</name>
</gene>